<reference evidence="1" key="1">
    <citation type="journal article" date="2023" name="Mol. Phylogenet. Evol.">
        <title>Genome-scale phylogeny and comparative genomics of the fungal order Sordariales.</title>
        <authorList>
            <person name="Hensen N."/>
            <person name="Bonometti L."/>
            <person name="Westerberg I."/>
            <person name="Brannstrom I.O."/>
            <person name="Guillou S."/>
            <person name="Cros-Aarteil S."/>
            <person name="Calhoun S."/>
            <person name="Haridas S."/>
            <person name="Kuo A."/>
            <person name="Mondo S."/>
            <person name="Pangilinan J."/>
            <person name="Riley R."/>
            <person name="LaButti K."/>
            <person name="Andreopoulos B."/>
            <person name="Lipzen A."/>
            <person name="Chen C."/>
            <person name="Yan M."/>
            <person name="Daum C."/>
            <person name="Ng V."/>
            <person name="Clum A."/>
            <person name="Steindorff A."/>
            <person name="Ohm R.A."/>
            <person name="Martin F."/>
            <person name="Silar P."/>
            <person name="Natvig D.O."/>
            <person name="Lalanne C."/>
            <person name="Gautier V."/>
            <person name="Ament-Velasquez S.L."/>
            <person name="Kruys A."/>
            <person name="Hutchinson M.I."/>
            <person name="Powell A.J."/>
            <person name="Barry K."/>
            <person name="Miller A.N."/>
            <person name="Grigoriev I.V."/>
            <person name="Debuchy R."/>
            <person name="Gladieux P."/>
            <person name="Hiltunen Thoren M."/>
            <person name="Johannesson H."/>
        </authorList>
    </citation>
    <scope>NUCLEOTIDE SEQUENCE</scope>
    <source>
        <strain evidence="1">CBS 333.67</strain>
    </source>
</reference>
<protein>
    <submittedName>
        <fullName evidence="1">Uncharacterized protein</fullName>
    </submittedName>
</protein>
<name>A0AAJ0LZP7_9PEZI</name>
<dbReference type="EMBL" id="JAUDZG010000006">
    <property type="protein sequence ID" value="KAK3303662.1"/>
    <property type="molecule type" value="Genomic_DNA"/>
</dbReference>
<gene>
    <name evidence="1" type="ORF">B0T15DRAFT_513810</name>
</gene>
<keyword evidence="2" id="KW-1185">Reference proteome</keyword>
<organism evidence="1 2">
    <name type="scientific">Chaetomium strumarium</name>
    <dbReference type="NCBI Taxonomy" id="1170767"/>
    <lineage>
        <taxon>Eukaryota</taxon>
        <taxon>Fungi</taxon>
        <taxon>Dikarya</taxon>
        <taxon>Ascomycota</taxon>
        <taxon>Pezizomycotina</taxon>
        <taxon>Sordariomycetes</taxon>
        <taxon>Sordariomycetidae</taxon>
        <taxon>Sordariales</taxon>
        <taxon>Chaetomiaceae</taxon>
        <taxon>Chaetomium</taxon>
    </lineage>
</organism>
<comment type="caution">
    <text evidence="1">The sequence shown here is derived from an EMBL/GenBank/DDBJ whole genome shotgun (WGS) entry which is preliminary data.</text>
</comment>
<proteinExistence type="predicted"/>
<dbReference type="RefSeq" id="XP_062719442.1">
    <property type="nucleotide sequence ID" value="XM_062868071.1"/>
</dbReference>
<dbReference type="AlphaFoldDB" id="A0AAJ0LZP7"/>
<accession>A0AAJ0LZP7</accession>
<evidence type="ECO:0000313" key="2">
    <source>
        <dbReference type="Proteomes" id="UP001273166"/>
    </source>
</evidence>
<sequence>MCAALLRPSPSLRLLFSCTPFISLALRLWLGWLGAAHTPRNSRFALYLAPVAFENNKMRNEWYDVSGKQSKLFGHMDGFVGYAAERFTSGKEPVLGLLTPVLPTLQEAKQIVRSGGRSALDSFNSHPKLRRFGVAVLLCLVVRNGVEGLQVASFSPWDKHDWIKESWKVQKWDLLKWKEALTHRVAAWAAEHNVTVHAGYSGGSIKARKDRDQDSVEMAAGWLHSVVTRMEKTVPGRRGRP</sequence>
<reference evidence="1" key="2">
    <citation type="submission" date="2023-06" db="EMBL/GenBank/DDBJ databases">
        <authorList>
            <consortium name="Lawrence Berkeley National Laboratory"/>
            <person name="Mondo S.J."/>
            <person name="Hensen N."/>
            <person name="Bonometti L."/>
            <person name="Westerberg I."/>
            <person name="Brannstrom I.O."/>
            <person name="Guillou S."/>
            <person name="Cros-Aarteil S."/>
            <person name="Calhoun S."/>
            <person name="Haridas S."/>
            <person name="Kuo A."/>
            <person name="Pangilinan J."/>
            <person name="Riley R."/>
            <person name="Labutti K."/>
            <person name="Andreopoulos B."/>
            <person name="Lipzen A."/>
            <person name="Chen C."/>
            <person name="Yanf M."/>
            <person name="Daum C."/>
            <person name="Ng V."/>
            <person name="Clum A."/>
            <person name="Steindorff A."/>
            <person name="Ohm R."/>
            <person name="Martin F."/>
            <person name="Silar P."/>
            <person name="Natvig D."/>
            <person name="Lalanne C."/>
            <person name="Gautier V."/>
            <person name="Ament-Velasquez S.L."/>
            <person name="Kruys A."/>
            <person name="Hutchinson M.I."/>
            <person name="Powell A.J."/>
            <person name="Barry K."/>
            <person name="Miller A.N."/>
            <person name="Grigoriev I.V."/>
            <person name="Debuchy R."/>
            <person name="Gladieux P."/>
            <person name="Thoren M.H."/>
            <person name="Johannesson H."/>
        </authorList>
    </citation>
    <scope>NUCLEOTIDE SEQUENCE</scope>
    <source>
        <strain evidence="1">CBS 333.67</strain>
    </source>
</reference>
<dbReference type="Proteomes" id="UP001273166">
    <property type="component" value="Unassembled WGS sequence"/>
</dbReference>
<evidence type="ECO:0000313" key="1">
    <source>
        <dbReference type="EMBL" id="KAK3303662.1"/>
    </source>
</evidence>
<dbReference type="GeneID" id="87886900"/>